<evidence type="ECO:0000313" key="7">
    <source>
        <dbReference type="EMBL" id="MBZ7986583.1"/>
    </source>
</evidence>
<organism evidence="7 8">
    <name type="scientific">Campylobacter canadensis</name>
    <dbReference type="NCBI Taxonomy" id="449520"/>
    <lineage>
        <taxon>Bacteria</taxon>
        <taxon>Pseudomonadati</taxon>
        <taxon>Campylobacterota</taxon>
        <taxon>Epsilonproteobacteria</taxon>
        <taxon>Campylobacterales</taxon>
        <taxon>Campylobacteraceae</taxon>
        <taxon>Campylobacter</taxon>
    </lineage>
</organism>
<comment type="subcellular location">
    <subcellularLocation>
        <location evidence="4">Cell membrane</location>
        <topology evidence="4">Lipid-anchor</topology>
    </subcellularLocation>
</comment>
<keyword evidence="4" id="KW-1003">Cell membrane</keyword>
<sequence length="241" mass="26710">MRFLHFLLIFFILFFTACFEPNYGISKPNTPATMRAYTIKGKTYYPKYVRVGDTQSGIASWYGPGFHGKKTSNGETFNTNTLTAAHKTFPMNTMVRVDNLENSRSVIVRINDRGPFVDGRIIDLSNLAAHKLDMTKKGTARVKLTVVGVNSNITSANINKNTNIISNITSNGNYMLQLGAFSTLANANVFAKKYENFKGYSSKVIRANNLYKVFLTGFKSESEARTIAGVLNLIGAAITKE</sequence>
<evidence type="ECO:0000256" key="2">
    <source>
        <dbReference type="ARBA" id="ARBA00023239"/>
    </source>
</evidence>
<protein>
    <recommendedName>
        <fullName evidence="4">Probable endolytic peptidoglycan transglycosylase RlpA</fullName>
        <ecNumber evidence="4">4.2.2.-</ecNumber>
    </recommendedName>
</protein>
<keyword evidence="2 4" id="KW-0456">Lyase</keyword>
<evidence type="ECO:0000256" key="4">
    <source>
        <dbReference type="HAMAP-Rule" id="MF_02071"/>
    </source>
</evidence>
<dbReference type="InterPro" id="IPR012997">
    <property type="entry name" value="RplA"/>
</dbReference>
<dbReference type="SUPFAM" id="SSF50685">
    <property type="entry name" value="Barwin-like endoglucanases"/>
    <property type="match status" value="1"/>
</dbReference>
<evidence type="ECO:0000313" key="8">
    <source>
        <dbReference type="Proteomes" id="UP000786183"/>
    </source>
</evidence>
<evidence type="ECO:0000256" key="5">
    <source>
        <dbReference type="RuleBase" id="RU003495"/>
    </source>
</evidence>
<dbReference type="HAMAP" id="MF_02071">
    <property type="entry name" value="RlpA"/>
    <property type="match status" value="1"/>
</dbReference>
<keyword evidence="4" id="KW-0449">Lipoprotein</keyword>
<feature type="domain" description="SPOR" evidence="6">
    <location>
        <begin position="168"/>
        <end position="241"/>
    </location>
</feature>
<keyword evidence="1" id="KW-0732">Signal</keyword>
<proteinExistence type="inferred from homology"/>
<keyword evidence="4" id="KW-0472">Membrane</keyword>
<dbReference type="RefSeq" id="WP_172232326.1">
    <property type="nucleotide sequence ID" value="NZ_CP035946.1"/>
</dbReference>
<comment type="caution">
    <text evidence="7">The sequence shown here is derived from an EMBL/GenBank/DDBJ whole genome shotgun (WGS) entry which is preliminary data.</text>
</comment>
<dbReference type="Pfam" id="PF05036">
    <property type="entry name" value="SPOR"/>
    <property type="match status" value="1"/>
</dbReference>
<gene>
    <name evidence="4" type="primary">rlpA</name>
    <name evidence="7" type="ORF">AVCANL283_00455</name>
</gene>
<dbReference type="InterPro" id="IPR036908">
    <property type="entry name" value="RlpA-like_sf"/>
</dbReference>
<dbReference type="InterPro" id="IPR036680">
    <property type="entry name" value="SPOR-like_sf"/>
</dbReference>
<name>A0ABS7WP87_9BACT</name>
<dbReference type="Proteomes" id="UP000786183">
    <property type="component" value="Unassembled WGS sequence"/>
</dbReference>
<dbReference type="PROSITE" id="PS51724">
    <property type="entry name" value="SPOR"/>
    <property type="match status" value="1"/>
</dbReference>
<dbReference type="EC" id="4.2.2.-" evidence="4"/>
<evidence type="ECO:0000256" key="3">
    <source>
        <dbReference type="ARBA" id="ARBA00023316"/>
    </source>
</evidence>
<dbReference type="NCBIfam" id="TIGR00413">
    <property type="entry name" value="rlpA"/>
    <property type="match status" value="1"/>
</dbReference>
<reference evidence="7 8" key="1">
    <citation type="submission" date="2020-07" db="EMBL/GenBank/DDBJ databases">
        <title>Transfer of Campylobacter canadensis to the novel genus Avispirillum gen. nov., that also includes two novel species recovered from migratory waterfowl: Avispirillum anseris sp. nov. and Avispirillum brantae sp. nov.</title>
        <authorList>
            <person name="Miller W.G."/>
            <person name="Chapman M.H."/>
            <person name="Yee E."/>
            <person name="Inglis G.D."/>
        </authorList>
    </citation>
    <scope>NUCLEOTIDE SEQUENCE [LARGE SCALE GENOMIC DNA]</scope>
    <source>
        <strain evidence="7 8">L283</strain>
    </source>
</reference>
<dbReference type="PANTHER" id="PTHR34183">
    <property type="entry name" value="ENDOLYTIC PEPTIDOGLYCAN TRANSGLYCOSYLASE RLPA"/>
    <property type="match status" value="1"/>
</dbReference>
<dbReference type="PANTHER" id="PTHR34183:SF1">
    <property type="entry name" value="ENDOLYTIC PEPTIDOGLYCAN TRANSGLYCOSYLASE RLPA"/>
    <property type="match status" value="1"/>
</dbReference>
<dbReference type="SUPFAM" id="SSF110997">
    <property type="entry name" value="Sporulation related repeat"/>
    <property type="match status" value="1"/>
</dbReference>
<keyword evidence="3 4" id="KW-0961">Cell wall biogenesis/degradation</keyword>
<comment type="similarity">
    <text evidence="4 5">Belongs to the RlpA family.</text>
</comment>
<evidence type="ECO:0000256" key="1">
    <source>
        <dbReference type="ARBA" id="ARBA00022729"/>
    </source>
</evidence>
<dbReference type="PROSITE" id="PS51257">
    <property type="entry name" value="PROKAR_LIPOPROTEIN"/>
    <property type="match status" value="1"/>
</dbReference>
<dbReference type="EMBL" id="JACGBB010000001">
    <property type="protein sequence ID" value="MBZ7986583.1"/>
    <property type="molecule type" value="Genomic_DNA"/>
</dbReference>
<keyword evidence="8" id="KW-1185">Reference proteome</keyword>
<dbReference type="InterPro" id="IPR034718">
    <property type="entry name" value="RlpA"/>
</dbReference>
<dbReference type="Gene3D" id="2.40.40.10">
    <property type="entry name" value="RlpA-like domain"/>
    <property type="match status" value="1"/>
</dbReference>
<dbReference type="InterPro" id="IPR009009">
    <property type="entry name" value="RlpA-like_DPBB"/>
</dbReference>
<comment type="function">
    <text evidence="4">Lytic transglycosylase with a strong preference for naked glycan strands that lack stem peptides.</text>
</comment>
<dbReference type="InterPro" id="IPR007730">
    <property type="entry name" value="SPOR-like_dom"/>
</dbReference>
<accession>A0ABS7WP87</accession>
<dbReference type="Gene3D" id="3.30.70.1070">
    <property type="entry name" value="Sporulation related repeat"/>
    <property type="match status" value="1"/>
</dbReference>
<dbReference type="CDD" id="cd22268">
    <property type="entry name" value="DPBB_RlpA-like"/>
    <property type="match status" value="1"/>
</dbReference>
<evidence type="ECO:0000259" key="6">
    <source>
        <dbReference type="PROSITE" id="PS51724"/>
    </source>
</evidence>
<dbReference type="Pfam" id="PF03330">
    <property type="entry name" value="DPBB_1"/>
    <property type="match status" value="1"/>
</dbReference>
<keyword evidence="4" id="KW-0564">Palmitate</keyword>